<feature type="domain" description="Protein-glutamine gamma-glutamyltransferase TgpA N-terminal" evidence="4">
    <location>
        <begin position="13"/>
        <end position="360"/>
    </location>
</feature>
<dbReference type="RefSeq" id="WP_166398697.1">
    <property type="nucleotide sequence ID" value="NZ_CP045122.1"/>
</dbReference>
<keyword evidence="2" id="KW-0812">Transmembrane</keyword>
<dbReference type="PANTHER" id="PTHR42736">
    <property type="entry name" value="PROTEIN-GLUTAMINE GAMMA-GLUTAMYLTRANSFERASE"/>
    <property type="match status" value="1"/>
</dbReference>
<evidence type="ECO:0008006" key="7">
    <source>
        <dbReference type="Google" id="ProtNLM"/>
    </source>
</evidence>
<dbReference type="Pfam" id="PF01841">
    <property type="entry name" value="Transglut_core"/>
    <property type="match status" value="1"/>
</dbReference>
<evidence type="ECO:0000313" key="6">
    <source>
        <dbReference type="Proteomes" id="UP000502706"/>
    </source>
</evidence>
<dbReference type="AlphaFoldDB" id="A0A6G8Q3A9"/>
<feature type="region of interest" description="Disordered" evidence="1">
    <location>
        <begin position="497"/>
        <end position="566"/>
    </location>
</feature>
<keyword evidence="6" id="KW-1185">Reference proteome</keyword>
<feature type="transmembrane region" description="Helical" evidence="2">
    <location>
        <begin position="156"/>
        <end position="174"/>
    </location>
</feature>
<protein>
    <recommendedName>
        <fullName evidence="7">Transglutaminase-like domain-containing protein</fullName>
    </recommendedName>
</protein>
<feature type="domain" description="Transglutaminase-like" evidence="3">
    <location>
        <begin position="404"/>
        <end position="482"/>
    </location>
</feature>
<evidence type="ECO:0000259" key="3">
    <source>
        <dbReference type="Pfam" id="PF01841"/>
    </source>
</evidence>
<feature type="transmembrane region" description="Helical" evidence="2">
    <location>
        <begin position="106"/>
        <end position="126"/>
    </location>
</feature>
<keyword evidence="2" id="KW-1133">Transmembrane helix</keyword>
<feature type="transmembrane region" description="Helical" evidence="2">
    <location>
        <begin position="133"/>
        <end position="150"/>
    </location>
</feature>
<dbReference type="InterPro" id="IPR002931">
    <property type="entry name" value="Transglutaminase-like"/>
</dbReference>
<gene>
    <name evidence="5" type="ORF">GBA65_21235</name>
</gene>
<feature type="transmembrane region" description="Helical" evidence="2">
    <location>
        <begin position="12"/>
        <end position="39"/>
    </location>
</feature>
<name>A0A6G8Q3A9_9ACTN</name>
<keyword evidence="2" id="KW-0472">Membrane</keyword>
<dbReference type="InterPro" id="IPR021878">
    <property type="entry name" value="TgpA_N"/>
</dbReference>
<accession>A0A6G8Q3A9</accession>
<feature type="transmembrane region" description="Helical" evidence="2">
    <location>
        <begin position="51"/>
        <end position="70"/>
    </location>
</feature>
<evidence type="ECO:0000256" key="2">
    <source>
        <dbReference type="SAM" id="Phobius"/>
    </source>
</evidence>
<dbReference type="Pfam" id="PF11992">
    <property type="entry name" value="TgpA_N"/>
    <property type="match status" value="1"/>
</dbReference>
<dbReference type="InterPro" id="IPR038765">
    <property type="entry name" value="Papain-like_cys_pep_sf"/>
</dbReference>
<dbReference type="KEGG" id="rmar:GBA65_21235"/>
<evidence type="ECO:0000256" key="1">
    <source>
        <dbReference type="SAM" id="MobiDB-lite"/>
    </source>
</evidence>
<feature type="compositionally biased region" description="Basic residues" evidence="1">
    <location>
        <begin position="541"/>
        <end position="559"/>
    </location>
</feature>
<evidence type="ECO:0000313" key="5">
    <source>
        <dbReference type="EMBL" id="QIN80984.1"/>
    </source>
</evidence>
<dbReference type="PANTHER" id="PTHR42736:SF1">
    <property type="entry name" value="PROTEIN-GLUTAMINE GAMMA-GLUTAMYLTRANSFERASE"/>
    <property type="match status" value="1"/>
</dbReference>
<evidence type="ECO:0000259" key="4">
    <source>
        <dbReference type="Pfam" id="PF11992"/>
    </source>
</evidence>
<proteinExistence type="predicted"/>
<feature type="compositionally biased region" description="Basic and acidic residues" evidence="1">
    <location>
        <begin position="521"/>
        <end position="539"/>
    </location>
</feature>
<sequence length="566" mass="60814">MGHPWARAPLYVAGLATAAAFSTLFAGGALPVLLGAAIVGLLAGSSGRFRFVLVLPATFLYTLLSVYGRLPLSPEGWRKLASRVARDAYEAAGTMNAEVPPYEPEAGLLFILVPVVMILLALATSATLYEGSPVLSIATLGLAIGLVGTANREAGVGPFFALFLASGVALLMLASSPRPGDEGSGDEASRLRPAGLIAGAVVVGVVLALPSTPLAGAAIRPALIDWTQIGTGTTSRLAVEADVGNYLNAGRENELLRVRSEEPLLWRGGTLDYFDGARWSSRVRPGEDDGREVAQGVETRIVEQRFEVLNAETEAVFGGYRMASVSLPDAEQRPDGSWVSDETLSGGSRYRVLSLVPQPTERQLEEAGIDYPAAVRERFLQLPRGLPGEVEDTAGKIREDYSLEDATPYEKARAIERYLLYDGGFAYNLDVDYGRADRALEEFLGDGREGFCVQFATSMTLLSRELGVPSRLVYGARTGEEVGPDEYVVRGRTCTRGWRSTSPRSAGTLRPHAGLRRPLRHGGERARSHGRLGHRESRRAGTSRRRSGRRARRRARAGRARGVPGA</sequence>
<geneLocation type="plasmid" evidence="5 6">
    <name>unnamed1</name>
</geneLocation>
<dbReference type="InterPro" id="IPR052901">
    <property type="entry name" value="Bact_TGase-like"/>
</dbReference>
<keyword evidence="5" id="KW-0614">Plasmid</keyword>
<reference evidence="5 6" key="1">
    <citation type="submission" date="2019-10" db="EMBL/GenBank/DDBJ databases">
        <title>Rubrobacter sp nov SCSIO 52915 isolated from a deep-sea sediment in the South China Sea.</title>
        <authorList>
            <person name="Chen R.W."/>
        </authorList>
    </citation>
    <scope>NUCLEOTIDE SEQUENCE [LARGE SCALE GENOMIC DNA]</scope>
    <source>
        <strain evidence="5 6">SCSIO 52915</strain>
        <plasmid evidence="5 6">unnamed1</plasmid>
    </source>
</reference>
<dbReference type="SUPFAM" id="SSF54001">
    <property type="entry name" value="Cysteine proteinases"/>
    <property type="match status" value="1"/>
</dbReference>
<dbReference type="EMBL" id="CP045122">
    <property type="protein sequence ID" value="QIN80984.1"/>
    <property type="molecule type" value="Genomic_DNA"/>
</dbReference>
<organism evidence="5 6">
    <name type="scientific">Rubrobacter marinus</name>
    <dbReference type="NCBI Taxonomy" id="2653852"/>
    <lineage>
        <taxon>Bacteria</taxon>
        <taxon>Bacillati</taxon>
        <taxon>Actinomycetota</taxon>
        <taxon>Rubrobacteria</taxon>
        <taxon>Rubrobacterales</taxon>
        <taxon>Rubrobacteraceae</taxon>
        <taxon>Rubrobacter</taxon>
    </lineage>
</organism>
<feature type="transmembrane region" description="Helical" evidence="2">
    <location>
        <begin position="195"/>
        <end position="219"/>
    </location>
</feature>
<dbReference type="Proteomes" id="UP000502706">
    <property type="component" value="Plasmid unnamed1"/>
</dbReference>